<sequence>MSFISLLLDQISPGKTMADWGAVFVSLVLFVLLSPGLLFQIPGRVRFIEFGTFQTSGPALLVHSFLYLVLIYFSLLVVGVHMYIGI</sequence>
<reference evidence="2" key="1">
    <citation type="submission" date="2021-01" db="UniProtKB">
        <authorList>
            <consortium name="EnsemblPlants"/>
        </authorList>
    </citation>
    <scope>IDENTIFICATION</scope>
</reference>
<feature type="transmembrane region" description="Helical" evidence="1">
    <location>
        <begin position="20"/>
        <end position="39"/>
    </location>
</feature>
<name>A0A7N0T821_KALFE</name>
<organism evidence="2 3">
    <name type="scientific">Kalanchoe fedtschenkoi</name>
    <name type="common">Lavender scallops</name>
    <name type="synonym">South American air plant</name>
    <dbReference type="NCBI Taxonomy" id="63787"/>
    <lineage>
        <taxon>Eukaryota</taxon>
        <taxon>Viridiplantae</taxon>
        <taxon>Streptophyta</taxon>
        <taxon>Embryophyta</taxon>
        <taxon>Tracheophyta</taxon>
        <taxon>Spermatophyta</taxon>
        <taxon>Magnoliopsida</taxon>
        <taxon>eudicotyledons</taxon>
        <taxon>Gunneridae</taxon>
        <taxon>Pentapetalae</taxon>
        <taxon>Saxifragales</taxon>
        <taxon>Crassulaceae</taxon>
        <taxon>Kalanchoe</taxon>
    </lineage>
</organism>
<feature type="transmembrane region" description="Helical" evidence="1">
    <location>
        <begin position="60"/>
        <end position="84"/>
    </location>
</feature>
<dbReference type="AlphaFoldDB" id="A0A7N0T821"/>
<evidence type="ECO:0000313" key="3">
    <source>
        <dbReference type="Proteomes" id="UP000594263"/>
    </source>
</evidence>
<dbReference type="Pfam" id="PF11820">
    <property type="entry name" value="DUF3339"/>
    <property type="match status" value="1"/>
</dbReference>
<dbReference type="PANTHER" id="PTHR33128:SF55">
    <property type="entry name" value="TRANSMEMBRANE PROTEIN"/>
    <property type="match status" value="1"/>
</dbReference>
<keyword evidence="1" id="KW-0472">Membrane</keyword>
<proteinExistence type="predicted"/>
<keyword evidence="1" id="KW-0812">Transmembrane</keyword>
<dbReference type="PANTHER" id="PTHR33128">
    <property type="entry name" value="OS05G0103400 PROTEIN"/>
    <property type="match status" value="1"/>
</dbReference>
<dbReference type="Gramene" id="Kaladp0024s0707.1.v1.1">
    <property type="protein sequence ID" value="Kaladp0024s0707.1.v1.1.CDS.1"/>
    <property type="gene ID" value="Kaladp0024s0707.v1.1"/>
</dbReference>
<keyword evidence="3" id="KW-1185">Reference proteome</keyword>
<dbReference type="Proteomes" id="UP000594263">
    <property type="component" value="Unplaced"/>
</dbReference>
<dbReference type="OMA" id="VGVHMYI"/>
<evidence type="ECO:0000313" key="2">
    <source>
        <dbReference type="EnsemblPlants" id="Kaladp0024s0707.1.v1.1.CDS.1"/>
    </source>
</evidence>
<accession>A0A7N0T821</accession>
<dbReference type="EnsemblPlants" id="Kaladp0024s0707.1.v1.1">
    <property type="protein sequence ID" value="Kaladp0024s0707.1.v1.1.CDS.1"/>
    <property type="gene ID" value="Kaladp0024s0707.v1.1"/>
</dbReference>
<evidence type="ECO:0008006" key="4">
    <source>
        <dbReference type="Google" id="ProtNLM"/>
    </source>
</evidence>
<dbReference type="InterPro" id="IPR021775">
    <property type="entry name" value="DUF3339"/>
</dbReference>
<evidence type="ECO:0000256" key="1">
    <source>
        <dbReference type="SAM" id="Phobius"/>
    </source>
</evidence>
<keyword evidence="1" id="KW-1133">Transmembrane helix</keyword>
<protein>
    <recommendedName>
        <fullName evidence="4">Transmembrane protein</fullName>
    </recommendedName>
</protein>